<dbReference type="EMBL" id="JANPWB010000008">
    <property type="protein sequence ID" value="KAJ1164298.1"/>
    <property type="molecule type" value="Genomic_DNA"/>
</dbReference>
<accession>A0AAV7SJR4</accession>
<evidence type="ECO:0000313" key="1">
    <source>
        <dbReference type="EMBL" id="KAJ1164298.1"/>
    </source>
</evidence>
<dbReference type="Proteomes" id="UP001066276">
    <property type="component" value="Chromosome 4_2"/>
</dbReference>
<sequence>MGCPDLSPDILPRVHFYVEKEAILQASQKKADLADKGHTVQIYQDQAPSTLWRRRDFCPVTHKLGELNIRYQWGHPYALIFMEEGKQKILRSWEEVQRLLNIQPASGEVSPSPPAILYISHLAHPKYPIHCWASATSKTDGVAIFCKASFCA</sequence>
<organism evidence="1 2">
    <name type="scientific">Pleurodeles waltl</name>
    <name type="common">Iberian ribbed newt</name>
    <dbReference type="NCBI Taxonomy" id="8319"/>
    <lineage>
        <taxon>Eukaryota</taxon>
        <taxon>Metazoa</taxon>
        <taxon>Chordata</taxon>
        <taxon>Craniata</taxon>
        <taxon>Vertebrata</taxon>
        <taxon>Euteleostomi</taxon>
        <taxon>Amphibia</taxon>
        <taxon>Batrachia</taxon>
        <taxon>Caudata</taxon>
        <taxon>Salamandroidea</taxon>
        <taxon>Salamandridae</taxon>
        <taxon>Pleurodelinae</taxon>
        <taxon>Pleurodeles</taxon>
    </lineage>
</organism>
<keyword evidence="2" id="KW-1185">Reference proteome</keyword>
<gene>
    <name evidence="1" type="ORF">NDU88_004743</name>
</gene>
<dbReference type="InterPro" id="IPR042566">
    <property type="entry name" value="L1_C"/>
</dbReference>
<name>A0AAV7SJR4_PLEWA</name>
<dbReference type="AlphaFoldDB" id="A0AAV7SJR4"/>
<dbReference type="Gene3D" id="3.30.250.20">
    <property type="entry name" value="L1 transposable element, C-terminal domain"/>
    <property type="match status" value="1"/>
</dbReference>
<protein>
    <submittedName>
        <fullName evidence="1">Uncharacterized protein</fullName>
    </submittedName>
</protein>
<evidence type="ECO:0000313" key="2">
    <source>
        <dbReference type="Proteomes" id="UP001066276"/>
    </source>
</evidence>
<reference evidence="1" key="1">
    <citation type="journal article" date="2022" name="bioRxiv">
        <title>Sequencing and chromosome-scale assembly of the giantPleurodeles waltlgenome.</title>
        <authorList>
            <person name="Brown T."/>
            <person name="Elewa A."/>
            <person name="Iarovenko S."/>
            <person name="Subramanian E."/>
            <person name="Araus A.J."/>
            <person name="Petzold A."/>
            <person name="Susuki M."/>
            <person name="Suzuki K.-i.T."/>
            <person name="Hayashi T."/>
            <person name="Toyoda A."/>
            <person name="Oliveira C."/>
            <person name="Osipova E."/>
            <person name="Leigh N.D."/>
            <person name="Simon A."/>
            <person name="Yun M.H."/>
        </authorList>
    </citation>
    <scope>NUCLEOTIDE SEQUENCE</scope>
    <source>
        <strain evidence="1">20211129_DDA</strain>
        <tissue evidence="1">Liver</tissue>
    </source>
</reference>
<proteinExistence type="predicted"/>
<comment type="caution">
    <text evidence="1">The sequence shown here is derived from an EMBL/GenBank/DDBJ whole genome shotgun (WGS) entry which is preliminary data.</text>
</comment>